<evidence type="ECO:0000313" key="3">
    <source>
        <dbReference type="Proteomes" id="UP000266673"/>
    </source>
</evidence>
<dbReference type="Pfam" id="PF13519">
    <property type="entry name" value="VWA_2"/>
    <property type="match status" value="1"/>
</dbReference>
<accession>A0A397VVB9</accession>
<proteinExistence type="predicted"/>
<dbReference type="STRING" id="44941.A0A397VVB9"/>
<evidence type="ECO:0000259" key="1">
    <source>
        <dbReference type="PROSITE" id="PS50234"/>
    </source>
</evidence>
<gene>
    <name evidence="2" type="ORF">C2G38_244147</name>
</gene>
<organism evidence="2 3">
    <name type="scientific">Gigaspora rosea</name>
    <dbReference type="NCBI Taxonomy" id="44941"/>
    <lineage>
        <taxon>Eukaryota</taxon>
        <taxon>Fungi</taxon>
        <taxon>Fungi incertae sedis</taxon>
        <taxon>Mucoromycota</taxon>
        <taxon>Glomeromycotina</taxon>
        <taxon>Glomeromycetes</taxon>
        <taxon>Diversisporales</taxon>
        <taxon>Gigasporaceae</taxon>
        <taxon>Gigaspora</taxon>
    </lineage>
</organism>
<dbReference type="Proteomes" id="UP000266673">
    <property type="component" value="Unassembled WGS sequence"/>
</dbReference>
<dbReference type="InterPro" id="IPR002035">
    <property type="entry name" value="VWF_A"/>
</dbReference>
<dbReference type="Gene3D" id="3.40.50.410">
    <property type="entry name" value="von Willebrand factor, type A domain"/>
    <property type="match status" value="1"/>
</dbReference>
<dbReference type="SUPFAM" id="SSF53067">
    <property type="entry name" value="Actin-like ATPase domain"/>
    <property type="match status" value="2"/>
</dbReference>
<dbReference type="Gene3D" id="3.30.420.40">
    <property type="match status" value="2"/>
</dbReference>
<keyword evidence="3" id="KW-1185">Reference proteome</keyword>
<name>A0A397VVB9_9GLOM</name>
<dbReference type="CDD" id="cd00198">
    <property type="entry name" value="vWFA"/>
    <property type="match status" value="1"/>
</dbReference>
<dbReference type="EMBL" id="QKWP01000133">
    <property type="protein sequence ID" value="RIB26525.1"/>
    <property type="molecule type" value="Genomic_DNA"/>
</dbReference>
<comment type="caution">
    <text evidence="2">The sequence shown here is derived from an EMBL/GenBank/DDBJ whole genome shotgun (WGS) entry which is preliminary data.</text>
</comment>
<dbReference type="SMART" id="SM00327">
    <property type="entry name" value="VWA"/>
    <property type="match status" value="1"/>
</dbReference>
<feature type="domain" description="VWFA" evidence="1">
    <location>
        <begin position="576"/>
        <end position="782"/>
    </location>
</feature>
<dbReference type="PANTHER" id="PTHR14187:SF5">
    <property type="entry name" value="HEAT SHOCK 70 KDA PROTEIN 12A"/>
    <property type="match status" value="1"/>
</dbReference>
<dbReference type="OrthoDB" id="2343366at2759"/>
<dbReference type="InterPro" id="IPR043129">
    <property type="entry name" value="ATPase_NBD"/>
</dbReference>
<reference evidence="2 3" key="1">
    <citation type="submission" date="2018-06" db="EMBL/GenBank/DDBJ databases">
        <title>Comparative genomics reveals the genomic features of Rhizophagus irregularis, R. cerebriforme, R. diaphanum and Gigaspora rosea, and their symbiotic lifestyle signature.</title>
        <authorList>
            <person name="Morin E."/>
            <person name="San Clemente H."/>
            <person name="Chen E.C.H."/>
            <person name="De La Providencia I."/>
            <person name="Hainaut M."/>
            <person name="Kuo A."/>
            <person name="Kohler A."/>
            <person name="Murat C."/>
            <person name="Tang N."/>
            <person name="Roy S."/>
            <person name="Loubradou J."/>
            <person name="Henrissat B."/>
            <person name="Grigoriev I.V."/>
            <person name="Corradi N."/>
            <person name="Roux C."/>
            <person name="Martin F.M."/>
        </authorList>
    </citation>
    <scope>NUCLEOTIDE SEQUENCE [LARGE SCALE GENOMIC DNA]</scope>
    <source>
        <strain evidence="2 3">DAOM 194757</strain>
    </source>
</reference>
<dbReference type="PROSITE" id="PS50234">
    <property type="entry name" value="VWFA"/>
    <property type="match status" value="1"/>
</dbReference>
<dbReference type="CDD" id="cd10229">
    <property type="entry name" value="ASKHA_NBD_HSP70_HSPA12"/>
    <property type="match status" value="1"/>
</dbReference>
<sequence>MEFAYEAANEDIRVVVGVDFGTTYSGFAYTYIKENKEKVEIIVNEEWGNFKSPNKTNTALQYDETYRAVVKWGADALSSEPTKRKRIKLPKPVEYFKFYLGDDVPEEKKPKLPPEVPFEKAITDFLHEIGKIMKERIENSWPGIDFCKHVLLVFSVPAEFNEIVKTKMRKCIYDAGLIRSLGTLNLQFTTEPEAASVYCINRLKELKMETGVTYLVVDCGGGTVDLTVRKLLKDDRIAETTERTGGFCGGTYVDDEFLKFLEKKAGKSAVKLLKEKHYDQVNYMVHKFFCPEVKIHFRGKEDDFKAIEFDFEKKCPALIQYINGPERDQLEDEEWVIDLDFATVKSFFDPVIENIINLITLQLSKCSDCSLMFLVGGFSESKYLQHRIKEEFGDKVKIAIPPNPAASVLKGACLYGLDMKTVATRVLKWSYGVLVSEVWQAGDPLSRKDSNGRIDKFSLLASKATEADVDKEFSAQVSPVFPNQTTILVQFYYTSEHDSTYCDESHVRSLGSFIVSGLPIANSGLDRRVLLTLRFASMESTVATAKSLHNGDVYHTAFSTLPDNGSFQNPTVAGFHIIFVLDRSSSMSNSDKKPRSGTPFCNNRLGAAFEATDEFIKTRINSIQGQNTNINDIFSVILFDSSPEILFENQIISDIDFIQDKFKNKAPRGGTSFRGAIRELEQVIDKHFNAFRLNVIMFLSDGEDGLPEDELKNICQKNKEKGSPLYFNTIHFGSSGSDILFEMANIAQNYHDTSYNSTQCQYTTTANTISLINTFTNVANSLLLYKSV</sequence>
<protein>
    <recommendedName>
        <fullName evidence="1">VWFA domain-containing protein</fullName>
    </recommendedName>
</protein>
<dbReference type="SUPFAM" id="SSF53300">
    <property type="entry name" value="vWA-like"/>
    <property type="match status" value="1"/>
</dbReference>
<dbReference type="Gene3D" id="3.90.640.10">
    <property type="entry name" value="Actin, Chain A, domain 4"/>
    <property type="match status" value="1"/>
</dbReference>
<dbReference type="PANTHER" id="PTHR14187">
    <property type="entry name" value="ALPHA KINASE/ELONGATION FACTOR 2 KINASE"/>
    <property type="match status" value="1"/>
</dbReference>
<evidence type="ECO:0000313" key="2">
    <source>
        <dbReference type="EMBL" id="RIB26525.1"/>
    </source>
</evidence>
<dbReference type="AlphaFoldDB" id="A0A397VVB9"/>
<dbReference type="InterPro" id="IPR036465">
    <property type="entry name" value="vWFA_dom_sf"/>
</dbReference>